<dbReference type="InterPro" id="IPR051786">
    <property type="entry name" value="ASN_synthetase/amidase"/>
</dbReference>
<sequence length="578" mass="61691">MCGVAGIMMRTGGPPARDALERLGAALRHRGPDASGYHVAEDVGLVHRRLSIIDLTTGDQPLFGPAGAALIVNGEIYNDLELRAAMPDAPFRTHSDCEPILFLHAAHGLDFAAHLRGMYALALHDRAAGRLILARDPFGIKPLYYVEGARFFAFASEPQALLKAGLAEATIDPAKRAELLQLKFTTGAATIFPAIRRVLPGETLVVEAGRITARRQLAALPAPGGPVAKAADLDRVLTESVAAHLRSDVPYGLFLSGGIDSSALLWLMHRISGERVRAITIGYDGADAADESAEALRIAGAVGASCERISMTEADFWAFAPRIAACLDDPTTDAAALPTWLLGRAAGGQLKVTLCGEGGDEMFAGYGRYRRALAPWRFIQRPARQRGVFDGIAGIDLAGWRAGLSAAEREAGVGRSRLQALQAVDCAEWLPNDLLVKLDRCLMAHGVEGRTPFIDPKVAAFAFALPDGAKADWRQGKLALRRWLAERLPEARPFARKRGFKPPVGRWIATAGTRLADQVAASPGVAAFATPQAVRSVFATDDGQAAWSLLFYALWHAHHILGIDAEGDVAAVLAAATR</sequence>
<evidence type="ECO:0000256" key="9">
    <source>
        <dbReference type="PIRSR" id="PIRSR001589-2"/>
    </source>
</evidence>
<evidence type="ECO:0000256" key="5">
    <source>
        <dbReference type="ARBA" id="ARBA00022840"/>
    </source>
</evidence>
<dbReference type="PANTHER" id="PTHR43284">
    <property type="entry name" value="ASPARAGINE SYNTHETASE (GLUTAMINE-HYDROLYZING)"/>
    <property type="match status" value="1"/>
</dbReference>
<dbReference type="InterPro" id="IPR029055">
    <property type="entry name" value="Ntn_hydrolases_N"/>
</dbReference>
<evidence type="ECO:0000256" key="3">
    <source>
        <dbReference type="ARBA" id="ARBA00012737"/>
    </source>
</evidence>
<dbReference type="InterPro" id="IPR033738">
    <property type="entry name" value="AsnB_N"/>
</dbReference>
<dbReference type="Gene3D" id="3.40.50.620">
    <property type="entry name" value="HUPs"/>
    <property type="match status" value="1"/>
</dbReference>
<dbReference type="GO" id="GO:0005829">
    <property type="term" value="C:cytosol"/>
    <property type="evidence" value="ECO:0007669"/>
    <property type="project" value="TreeGrafter"/>
</dbReference>
<dbReference type="EMBL" id="DTQM01000063">
    <property type="protein sequence ID" value="HGC42243.1"/>
    <property type="molecule type" value="Genomic_DNA"/>
</dbReference>
<accession>A0A8J4H9F3</accession>
<comment type="caution">
    <text evidence="12">The sequence shown here is derived from an EMBL/GenBank/DDBJ whole genome shotgun (WGS) entry which is preliminary data.</text>
</comment>
<dbReference type="CDD" id="cd01991">
    <property type="entry name" value="Asn_synthase_B_C"/>
    <property type="match status" value="1"/>
</dbReference>
<evidence type="ECO:0000313" key="12">
    <source>
        <dbReference type="EMBL" id="HGC42243.1"/>
    </source>
</evidence>
<evidence type="ECO:0000256" key="1">
    <source>
        <dbReference type="ARBA" id="ARBA00005187"/>
    </source>
</evidence>
<dbReference type="Pfam" id="PF13537">
    <property type="entry name" value="GATase_7"/>
    <property type="match status" value="1"/>
</dbReference>
<feature type="binding site" evidence="9">
    <location>
        <position position="281"/>
    </location>
    <ligand>
        <name>ATP</name>
        <dbReference type="ChEBI" id="CHEBI:30616"/>
    </ligand>
</feature>
<dbReference type="InterPro" id="IPR017932">
    <property type="entry name" value="GATase_2_dom"/>
</dbReference>
<reference evidence="12" key="1">
    <citation type="journal article" date="2020" name="mSystems">
        <title>Genome- and Community-Level Interaction Insights into Carbon Utilization and Element Cycling Functions of Hydrothermarchaeota in Hydrothermal Sediment.</title>
        <authorList>
            <person name="Zhou Z."/>
            <person name="Liu Y."/>
            <person name="Xu W."/>
            <person name="Pan J."/>
            <person name="Luo Z.H."/>
            <person name="Li M."/>
        </authorList>
    </citation>
    <scope>NUCLEOTIDE SEQUENCE</scope>
    <source>
        <strain evidence="12">SpSt-997</strain>
    </source>
</reference>
<evidence type="ECO:0000259" key="11">
    <source>
        <dbReference type="PROSITE" id="PS51278"/>
    </source>
</evidence>
<keyword evidence="8" id="KW-0028">Amino-acid biosynthesis</keyword>
<evidence type="ECO:0000256" key="10">
    <source>
        <dbReference type="PIRSR" id="PIRSR001589-3"/>
    </source>
</evidence>
<keyword evidence="8" id="KW-0061">Asparagine biosynthesis</keyword>
<dbReference type="EC" id="6.3.5.4" evidence="3"/>
<proteinExistence type="inferred from homology"/>
<dbReference type="PROSITE" id="PS51278">
    <property type="entry name" value="GATASE_TYPE_2"/>
    <property type="match status" value="1"/>
</dbReference>
<evidence type="ECO:0000256" key="4">
    <source>
        <dbReference type="ARBA" id="ARBA00022741"/>
    </source>
</evidence>
<keyword evidence="5 9" id="KW-0067">ATP-binding</keyword>
<feature type="active site" description="For GATase activity" evidence="8">
    <location>
        <position position="2"/>
    </location>
</feature>
<dbReference type="InterPro" id="IPR001962">
    <property type="entry name" value="Asn_synthase"/>
</dbReference>
<dbReference type="SUPFAM" id="SSF56235">
    <property type="entry name" value="N-terminal nucleophile aminohydrolases (Ntn hydrolases)"/>
    <property type="match status" value="1"/>
</dbReference>
<comment type="similarity">
    <text evidence="2">Belongs to the asparagine synthetase family.</text>
</comment>
<protein>
    <recommendedName>
        <fullName evidence="3">asparagine synthase (glutamine-hydrolyzing)</fullName>
        <ecNumber evidence="3">6.3.5.4</ecNumber>
    </recommendedName>
</protein>
<name>A0A8J4H9F3_9PROT</name>
<evidence type="ECO:0000256" key="2">
    <source>
        <dbReference type="ARBA" id="ARBA00005752"/>
    </source>
</evidence>
<keyword evidence="4 9" id="KW-0547">Nucleotide-binding</keyword>
<keyword evidence="6 8" id="KW-0315">Glutamine amidotransferase</keyword>
<keyword evidence="12" id="KW-0436">Ligase</keyword>
<dbReference type="SUPFAM" id="SSF52402">
    <property type="entry name" value="Adenine nucleotide alpha hydrolases-like"/>
    <property type="match status" value="1"/>
</dbReference>
<feature type="binding site" evidence="9">
    <location>
        <position position="96"/>
    </location>
    <ligand>
        <name>L-glutamine</name>
        <dbReference type="ChEBI" id="CHEBI:58359"/>
    </ligand>
</feature>
<dbReference type="CDD" id="cd00712">
    <property type="entry name" value="AsnB"/>
    <property type="match status" value="1"/>
</dbReference>
<dbReference type="AlphaFoldDB" id="A0A8J4H9F3"/>
<dbReference type="GO" id="GO:0004066">
    <property type="term" value="F:asparagine synthase (glutamine-hydrolyzing) activity"/>
    <property type="evidence" value="ECO:0007669"/>
    <property type="project" value="UniProtKB-EC"/>
</dbReference>
<dbReference type="InterPro" id="IPR014729">
    <property type="entry name" value="Rossmann-like_a/b/a_fold"/>
</dbReference>
<dbReference type="Gene3D" id="3.60.20.10">
    <property type="entry name" value="Glutamine Phosphoribosylpyrophosphate, subunit 1, domain 1"/>
    <property type="match status" value="1"/>
</dbReference>
<evidence type="ECO:0000256" key="6">
    <source>
        <dbReference type="ARBA" id="ARBA00022962"/>
    </source>
</evidence>
<dbReference type="GO" id="GO:0005524">
    <property type="term" value="F:ATP binding"/>
    <property type="evidence" value="ECO:0007669"/>
    <property type="project" value="UniProtKB-KW"/>
</dbReference>
<evidence type="ECO:0000256" key="8">
    <source>
        <dbReference type="PIRSR" id="PIRSR001589-1"/>
    </source>
</evidence>
<gene>
    <name evidence="12" type="primary">asnB</name>
    <name evidence="12" type="ORF">ENY07_03335</name>
</gene>
<organism evidence="12">
    <name type="scientific">Acidicaldus sp</name>
    <dbReference type="NCBI Taxonomy" id="1872105"/>
    <lineage>
        <taxon>Bacteria</taxon>
        <taxon>Pseudomonadati</taxon>
        <taxon>Pseudomonadota</taxon>
        <taxon>Alphaproteobacteria</taxon>
        <taxon>Acetobacterales</taxon>
        <taxon>Acetobacteraceae</taxon>
        <taxon>Acidicaldus</taxon>
    </lineage>
</organism>
<dbReference type="NCBIfam" id="TIGR01536">
    <property type="entry name" value="asn_synth_AEB"/>
    <property type="match status" value="1"/>
</dbReference>
<comment type="catalytic activity">
    <reaction evidence="7">
        <text>L-aspartate + L-glutamine + ATP + H2O = L-asparagine + L-glutamate + AMP + diphosphate + H(+)</text>
        <dbReference type="Rhea" id="RHEA:12228"/>
        <dbReference type="ChEBI" id="CHEBI:15377"/>
        <dbReference type="ChEBI" id="CHEBI:15378"/>
        <dbReference type="ChEBI" id="CHEBI:29985"/>
        <dbReference type="ChEBI" id="CHEBI:29991"/>
        <dbReference type="ChEBI" id="CHEBI:30616"/>
        <dbReference type="ChEBI" id="CHEBI:33019"/>
        <dbReference type="ChEBI" id="CHEBI:58048"/>
        <dbReference type="ChEBI" id="CHEBI:58359"/>
        <dbReference type="ChEBI" id="CHEBI:456215"/>
        <dbReference type="EC" id="6.3.5.4"/>
    </reaction>
</comment>
<dbReference type="Pfam" id="PF00733">
    <property type="entry name" value="Asn_synthase"/>
    <property type="match status" value="1"/>
</dbReference>
<comment type="pathway">
    <text evidence="1">Amino-acid biosynthesis; L-asparagine biosynthesis; L-asparagine from L-aspartate (L-Gln route): step 1/1.</text>
</comment>
<dbReference type="PANTHER" id="PTHR43284:SF1">
    <property type="entry name" value="ASPARAGINE SYNTHETASE"/>
    <property type="match status" value="1"/>
</dbReference>
<dbReference type="GO" id="GO:0006529">
    <property type="term" value="P:asparagine biosynthetic process"/>
    <property type="evidence" value="ECO:0007669"/>
    <property type="project" value="UniProtKB-KW"/>
</dbReference>
<dbReference type="InterPro" id="IPR006426">
    <property type="entry name" value="Asn_synth_AEB"/>
</dbReference>
<dbReference type="PIRSF" id="PIRSF001589">
    <property type="entry name" value="Asn_synthetase_glu-h"/>
    <property type="match status" value="1"/>
</dbReference>
<feature type="site" description="Important for beta-aspartyl-AMP intermediate formation" evidence="10">
    <location>
        <position position="357"/>
    </location>
</feature>
<feature type="domain" description="Glutamine amidotransferase type-2" evidence="11">
    <location>
        <begin position="2"/>
        <end position="209"/>
    </location>
</feature>
<evidence type="ECO:0000256" key="7">
    <source>
        <dbReference type="ARBA" id="ARBA00048741"/>
    </source>
</evidence>